<dbReference type="EMBL" id="QHHU01000042">
    <property type="protein sequence ID" value="RSM40036.1"/>
    <property type="molecule type" value="Genomic_DNA"/>
</dbReference>
<reference evidence="2 3" key="1">
    <citation type="submission" date="2018-05" db="EMBL/GenBank/DDBJ databases">
        <title>Evolution of GPA BGCs.</title>
        <authorList>
            <person name="Waglechner N."/>
            <person name="Wright G.D."/>
        </authorList>
    </citation>
    <scope>NUCLEOTIDE SEQUENCE [LARGE SCALE GENOMIC DNA]</scope>
    <source>
        <strain evidence="2 3">DSM 5908</strain>
    </source>
</reference>
<dbReference type="CDD" id="cd00093">
    <property type="entry name" value="HTH_XRE"/>
    <property type="match status" value="1"/>
</dbReference>
<comment type="caution">
    <text evidence="2">The sequence shown here is derived from an EMBL/GenBank/DDBJ whole genome shotgun (WGS) entry which is preliminary data.</text>
</comment>
<dbReference type="Pfam" id="PF13560">
    <property type="entry name" value="HTH_31"/>
    <property type="match status" value="1"/>
</dbReference>
<gene>
    <name evidence="2" type="ORF">DMA12_28365</name>
</gene>
<dbReference type="SMART" id="SM00530">
    <property type="entry name" value="HTH_XRE"/>
    <property type="match status" value="1"/>
</dbReference>
<dbReference type="RefSeq" id="WP_020644887.1">
    <property type="nucleotide sequence ID" value="NZ_QHHU01000042.1"/>
</dbReference>
<evidence type="ECO:0000259" key="1">
    <source>
        <dbReference type="PROSITE" id="PS50943"/>
    </source>
</evidence>
<evidence type="ECO:0000313" key="3">
    <source>
        <dbReference type="Proteomes" id="UP000286716"/>
    </source>
</evidence>
<dbReference type="OrthoDB" id="5184419at2"/>
<sequence>MTNGIEADDAADDLPQDFGARLRALRLARGIGLGQFAHLLHYSKGHVSRIENGIRAPTVQFARQCDAELEAEGILAALVPLPTPGREPLLNALSLLPTQRFTKTGYDSAAVEKQLEQHLEIFGAVRELGQIAPPSTILPMVTAQAQALRALLSGSGDKPPIAVATLAARVAEYAGWMAQESGDDRKAVWWTDCAVEVASAAGDGHVASYALLRRGLIALYRGDAADTVALAREAQSRIGTPRRILGLAAQREAQGHALAGDHDACMRALERAREFLARASDDQPPGPVIGTTHVLDPVGVVTGWCLYDLGRPRASSEIFAREIPRILPGAIRLRTRFGARQALACAAAGELEQACSLTRAVVADAICIDSATIRSDIGRLARTLRRWHSHPAVRALEPALCLALHPAR</sequence>
<dbReference type="Gene3D" id="1.10.260.40">
    <property type="entry name" value="lambda repressor-like DNA-binding domains"/>
    <property type="match status" value="1"/>
</dbReference>
<dbReference type="Proteomes" id="UP000286716">
    <property type="component" value="Unassembled WGS sequence"/>
</dbReference>
<dbReference type="PROSITE" id="PS50943">
    <property type="entry name" value="HTH_CROC1"/>
    <property type="match status" value="1"/>
</dbReference>
<dbReference type="InterPro" id="IPR001387">
    <property type="entry name" value="Cro/C1-type_HTH"/>
</dbReference>
<evidence type="ECO:0000313" key="2">
    <source>
        <dbReference type="EMBL" id="RSM40036.1"/>
    </source>
</evidence>
<dbReference type="InterPro" id="IPR010982">
    <property type="entry name" value="Lambda_DNA-bd_dom_sf"/>
</dbReference>
<name>A0A428WAA9_AMYBA</name>
<accession>A0A428WAA9</accession>
<proteinExistence type="predicted"/>
<dbReference type="AlphaFoldDB" id="A0A428WAA9"/>
<keyword evidence="3" id="KW-1185">Reference proteome</keyword>
<dbReference type="GO" id="GO:0003677">
    <property type="term" value="F:DNA binding"/>
    <property type="evidence" value="ECO:0007669"/>
    <property type="project" value="InterPro"/>
</dbReference>
<feature type="domain" description="HTH cro/C1-type" evidence="1">
    <location>
        <begin position="22"/>
        <end position="64"/>
    </location>
</feature>
<dbReference type="SUPFAM" id="SSF47413">
    <property type="entry name" value="lambda repressor-like DNA-binding domains"/>
    <property type="match status" value="1"/>
</dbReference>
<protein>
    <submittedName>
        <fullName evidence="2">XRE family transcriptional regulator</fullName>
    </submittedName>
</protein>
<organism evidence="2 3">
    <name type="scientific">Amycolatopsis balhimycina DSM 5908</name>
    <dbReference type="NCBI Taxonomy" id="1081091"/>
    <lineage>
        <taxon>Bacteria</taxon>
        <taxon>Bacillati</taxon>
        <taxon>Actinomycetota</taxon>
        <taxon>Actinomycetes</taxon>
        <taxon>Pseudonocardiales</taxon>
        <taxon>Pseudonocardiaceae</taxon>
        <taxon>Amycolatopsis</taxon>
    </lineage>
</organism>